<reference evidence="4" key="1">
    <citation type="journal article" date="2023" name="Mol. Phylogenet. Evol.">
        <title>Genome-scale phylogeny and comparative genomics of the fungal order Sordariales.</title>
        <authorList>
            <person name="Hensen N."/>
            <person name="Bonometti L."/>
            <person name="Westerberg I."/>
            <person name="Brannstrom I.O."/>
            <person name="Guillou S."/>
            <person name="Cros-Aarteil S."/>
            <person name="Calhoun S."/>
            <person name="Haridas S."/>
            <person name="Kuo A."/>
            <person name="Mondo S."/>
            <person name="Pangilinan J."/>
            <person name="Riley R."/>
            <person name="LaButti K."/>
            <person name="Andreopoulos B."/>
            <person name="Lipzen A."/>
            <person name="Chen C."/>
            <person name="Yan M."/>
            <person name="Daum C."/>
            <person name="Ng V."/>
            <person name="Clum A."/>
            <person name="Steindorff A."/>
            <person name="Ohm R.A."/>
            <person name="Martin F."/>
            <person name="Silar P."/>
            <person name="Natvig D.O."/>
            <person name="Lalanne C."/>
            <person name="Gautier V."/>
            <person name="Ament-Velasquez S.L."/>
            <person name="Kruys A."/>
            <person name="Hutchinson M.I."/>
            <person name="Powell A.J."/>
            <person name="Barry K."/>
            <person name="Miller A.N."/>
            <person name="Grigoriev I.V."/>
            <person name="Debuchy R."/>
            <person name="Gladieux P."/>
            <person name="Hiltunen Thoren M."/>
            <person name="Johannesson H."/>
        </authorList>
    </citation>
    <scope>NUCLEOTIDE SEQUENCE</scope>
    <source>
        <strain evidence="4">PSN243</strain>
    </source>
</reference>
<dbReference type="InterPro" id="IPR004556">
    <property type="entry name" value="HemK-like"/>
</dbReference>
<comment type="caution">
    <text evidence="4">The sequence shown here is derived from an EMBL/GenBank/DDBJ whole genome shotgun (WGS) entry which is preliminary data.</text>
</comment>
<keyword evidence="5" id="KW-1185">Reference proteome</keyword>
<evidence type="ECO:0000256" key="1">
    <source>
        <dbReference type="ARBA" id="ARBA00022603"/>
    </source>
</evidence>
<dbReference type="Gene3D" id="1.10.8.10">
    <property type="entry name" value="DNA helicase RuvA subunit, C-terminal domain"/>
    <property type="match status" value="1"/>
</dbReference>
<gene>
    <name evidence="4" type="ORF">QBC34DRAFT_218426</name>
</gene>
<dbReference type="NCBIfam" id="TIGR00536">
    <property type="entry name" value="hemK_fam"/>
    <property type="match status" value="1"/>
</dbReference>
<dbReference type="InterPro" id="IPR029063">
    <property type="entry name" value="SAM-dependent_MTases_sf"/>
</dbReference>
<dbReference type="Gene3D" id="3.40.50.150">
    <property type="entry name" value="Vaccinia Virus protein VP39"/>
    <property type="match status" value="1"/>
</dbReference>
<dbReference type="InterPro" id="IPR002052">
    <property type="entry name" value="DNA_methylase_N6_adenine_CS"/>
</dbReference>
<evidence type="ECO:0000313" key="4">
    <source>
        <dbReference type="EMBL" id="KAK4453172.1"/>
    </source>
</evidence>
<dbReference type="AlphaFoldDB" id="A0AAV9H0L7"/>
<protein>
    <submittedName>
        <fullName evidence="4">S-adenosyl-L-methionine-dependent methyltransferase</fullName>
    </submittedName>
</protein>
<dbReference type="GO" id="GO:0008276">
    <property type="term" value="F:protein methyltransferase activity"/>
    <property type="evidence" value="ECO:0007669"/>
    <property type="project" value="InterPro"/>
</dbReference>
<reference evidence="4" key="2">
    <citation type="submission" date="2023-05" db="EMBL/GenBank/DDBJ databases">
        <authorList>
            <consortium name="Lawrence Berkeley National Laboratory"/>
            <person name="Steindorff A."/>
            <person name="Hensen N."/>
            <person name="Bonometti L."/>
            <person name="Westerberg I."/>
            <person name="Brannstrom I.O."/>
            <person name="Guillou S."/>
            <person name="Cros-Aarteil S."/>
            <person name="Calhoun S."/>
            <person name="Haridas S."/>
            <person name="Kuo A."/>
            <person name="Mondo S."/>
            <person name="Pangilinan J."/>
            <person name="Riley R."/>
            <person name="Labutti K."/>
            <person name="Andreopoulos B."/>
            <person name="Lipzen A."/>
            <person name="Chen C."/>
            <person name="Yanf M."/>
            <person name="Daum C."/>
            <person name="Ng V."/>
            <person name="Clum A."/>
            <person name="Ohm R."/>
            <person name="Martin F."/>
            <person name="Silar P."/>
            <person name="Natvig D."/>
            <person name="Lalanne C."/>
            <person name="Gautier V."/>
            <person name="Ament-Velasquez S.L."/>
            <person name="Kruys A."/>
            <person name="Hutchinson M.I."/>
            <person name="Powell A.J."/>
            <person name="Barry K."/>
            <person name="Miller A.N."/>
            <person name="Grigoriev I.V."/>
            <person name="Debuchy R."/>
            <person name="Gladieux P."/>
            <person name="Thoren M.H."/>
            <person name="Johannesson H."/>
        </authorList>
    </citation>
    <scope>NUCLEOTIDE SEQUENCE</scope>
    <source>
        <strain evidence="4">PSN243</strain>
    </source>
</reference>
<keyword evidence="1 4" id="KW-0489">Methyltransferase</keyword>
<accession>A0AAV9H0L7</accession>
<dbReference type="CDD" id="cd02440">
    <property type="entry name" value="AdoMet_MTases"/>
    <property type="match status" value="1"/>
</dbReference>
<proteinExistence type="predicted"/>
<dbReference type="Proteomes" id="UP001321760">
    <property type="component" value="Unassembled WGS sequence"/>
</dbReference>
<dbReference type="SUPFAM" id="SSF53335">
    <property type="entry name" value="S-adenosyl-L-methionine-dependent methyltransferases"/>
    <property type="match status" value="1"/>
</dbReference>
<dbReference type="EMBL" id="MU865921">
    <property type="protein sequence ID" value="KAK4453172.1"/>
    <property type="molecule type" value="Genomic_DNA"/>
</dbReference>
<dbReference type="PANTHER" id="PTHR18895">
    <property type="entry name" value="HEMK METHYLTRANSFERASE"/>
    <property type="match status" value="1"/>
</dbReference>
<keyword evidence="3" id="KW-0949">S-adenosyl-L-methionine</keyword>
<evidence type="ECO:0000256" key="3">
    <source>
        <dbReference type="ARBA" id="ARBA00022691"/>
    </source>
</evidence>
<dbReference type="GO" id="GO:0003676">
    <property type="term" value="F:nucleic acid binding"/>
    <property type="evidence" value="ECO:0007669"/>
    <property type="project" value="InterPro"/>
</dbReference>
<dbReference type="PANTHER" id="PTHR18895:SF74">
    <property type="entry name" value="MTRF1L RELEASE FACTOR GLUTAMINE METHYLTRANSFERASE"/>
    <property type="match status" value="1"/>
</dbReference>
<keyword evidence="2" id="KW-0808">Transferase</keyword>
<evidence type="ECO:0000313" key="5">
    <source>
        <dbReference type="Proteomes" id="UP001321760"/>
    </source>
</evidence>
<organism evidence="4 5">
    <name type="scientific">Podospora aff. communis PSN243</name>
    <dbReference type="NCBI Taxonomy" id="3040156"/>
    <lineage>
        <taxon>Eukaryota</taxon>
        <taxon>Fungi</taxon>
        <taxon>Dikarya</taxon>
        <taxon>Ascomycota</taxon>
        <taxon>Pezizomycotina</taxon>
        <taxon>Sordariomycetes</taxon>
        <taxon>Sordariomycetidae</taxon>
        <taxon>Sordariales</taxon>
        <taxon>Podosporaceae</taxon>
        <taxon>Podospora</taxon>
    </lineage>
</organism>
<evidence type="ECO:0000256" key="2">
    <source>
        <dbReference type="ARBA" id="ARBA00022679"/>
    </source>
</evidence>
<dbReference type="PROSITE" id="PS00092">
    <property type="entry name" value="N6_MTASE"/>
    <property type="match status" value="1"/>
</dbReference>
<dbReference type="GO" id="GO:0032259">
    <property type="term" value="P:methylation"/>
    <property type="evidence" value="ECO:0007669"/>
    <property type="project" value="UniProtKB-KW"/>
</dbReference>
<dbReference type="GO" id="GO:0005739">
    <property type="term" value="C:mitochondrion"/>
    <property type="evidence" value="ECO:0007669"/>
    <property type="project" value="TreeGrafter"/>
</dbReference>
<dbReference type="InterPro" id="IPR050320">
    <property type="entry name" value="N5-glutamine_MTase"/>
</dbReference>
<sequence length="355" mass="40088">MPRIRPLTFWLARKKLSSQGAQLLSVCRDVPSAANELRWIREHIVATPSKIPPNIRLQQLCCKRARGVPLQYILGTQPFGDLEILCRPGVLIPRPETESYTLKLATLIERNTPKHNPPLRILDVCTGTGCIALQLHASLTPHIPTHIQAIDISPLAISVAERNLSHNIKLKNLPQTPTPQNTITFHPLSLFSPFLPPLLQLEANPPDIIISNPPYISRASFNTTTSRSVRIHEPRLALVPEHQDISFQLNCQPEDVFYARVLLLAKELKGYPKMILFEVADLEQAERVIRLVRRDGMLRGWYDVVEIWRDWPDGKREDRVVRGGEGEIPVVVRGIGEGRVVYLCNSRSRGSEGKE</sequence>
<name>A0AAV9H0L7_9PEZI</name>